<feature type="compositionally biased region" description="Polar residues" evidence="1">
    <location>
        <begin position="192"/>
        <end position="205"/>
    </location>
</feature>
<feature type="compositionally biased region" description="Polar residues" evidence="1">
    <location>
        <begin position="219"/>
        <end position="230"/>
    </location>
</feature>
<comment type="caution">
    <text evidence="2">The sequence shown here is derived from an EMBL/GenBank/DDBJ whole genome shotgun (WGS) entry which is preliminary data.</text>
</comment>
<organism evidence="2 3">
    <name type="scientific">Akanthomyces muscarius</name>
    <name type="common">Entomopathogenic fungus</name>
    <name type="synonym">Lecanicillium muscarium</name>
    <dbReference type="NCBI Taxonomy" id="2231603"/>
    <lineage>
        <taxon>Eukaryota</taxon>
        <taxon>Fungi</taxon>
        <taxon>Dikarya</taxon>
        <taxon>Ascomycota</taxon>
        <taxon>Pezizomycotina</taxon>
        <taxon>Sordariomycetes</taxon>
        <taxon>Hypocreomycetidae</taxon>
        <taxon>Hypocreales</taxon>
        <taxon>Cordycipitaceae</taxon>
        <taxon>Akanthomyces</taxon>
    </lineage>
</organism>
<protein>
    <submittedName>
        <fullName evidence="2">Uncharacterized protein</fullName>
    </submittedName>
</protein>
<evidence type="ECO:0000256" key="1">
    <source>
        <dbReference type="SAM" id="MobiDB-lite"/>
    </source>
</evidence>
<accession>A0A9W8QML9</accession>
<dbReference type="EMBL" id="JAJHUN010000002">
    <property type="protein sequence ID" value="KAJ4161645.1"/>
    <property type="molecule type" value="Genomic_DNA"/>
</dbReference>
<feature type="compositionally biased region" description="Low complexity" evidence="1">
    <location>
        <begin position="127"/>
        <end position="189"/>
    </location>
</feature>
<name>A0A9W8QML9_AKAMU</name>
<sequence>MSETTTFEIGSGTKIRITVTSSREHPQVQSNYAAPVAMMTNNQPQSLYNQSTADYEACEQIPPAGLHLLYGQQHPQYGQNNWLPSVAQGPTQLALGPQNDRVPSRDYTTYLPPMELARNLWHQVPPQAQTHQAQTHQAQTHQAQTHQAQTHQAQTPRYQHQQLHQQEMQAQRHAQEQMQPQQSSLLQHHLNMRQSTAVDDSSSPAGSAACNIAAADSMEPTSDDGSWNNA</sequence>
<dbReference type="AlphaFoldDB" id="A0A9W8QML9"/>
<feature type="region of interest" description="Disordered" evidence="1">
    <location>
        <begin position="126"/>
        <end position="230"/>
    </location>
</feature>
<dbReference type="KEGG" id="amus:LMH87_007672"/>
<proteinExistence type="predicted"/>
<evidence type="ECO:0000313" key="2">
    <source>
        <dbReference type="EMBL" id="KAJ4161645.1"/>
    </source>
</evidence>
<dbReference type="GeneID" id="80894831"/>
<gene>
    <name evidence="2" type="ORF">LMH87_007672</name>
</gene>
<evidence type="ECO:0000313" key="3">
    <source>
        <dbReference type="Proteomes" id="UP001144673"/>
    </source>
</evidence>
<reference evidence="2" key="1">
    <citation type="journal article" date="2023" name="Access Microbiol">
        <title>De-novo genome assembly for Akanthomyces muscarius, a biocontrol agent of insect agricultural pests.</title>
        <authorList>
            <person name="Erdos Z."/>
            <person name="Studholme D.J."/>
            <person name="Raymond B."/>
            <person name="Sharma M."/>
        </authorList>
    </citation>
    <scope>NUCLEOTIDE SEQUENCE</scope>
    <source>
        <strain evidence="2">Ve6</strain>
    </source>
</reference>
<keyword evidence="3" id="KW-1185">Reference proteome</keyword>
<dbReference type="RefSeq" id="XP_056058029.1">
    <property type="nucleotide sequence ID" value="XM_056199594.1"/>
</dbReference>
<dbReference type="Proteomes" id="UP001144673">
    <property type="component" value="Unassembled WGS sequence"/>
</dbReference>